<sequence>MKPSADGTTTSCIGGDSPEFPSSFLSLHYLDVVTHSSFAKQSVMLLAIRILIKLGCLDSHWLGGDTRDNLFRTTFIQRPSSRSAMITDVQLAVFSNLVGVSIFALVVLFHYVAVNNPKRSKEH</sequence>
<organism evidence="12 13">
    <name type="scientific">Ascaris lumbricoides</name>
    <name type="common">Giant roundworm</name>
    <dbReference type="NCBI Taxonomy" id="6252"/>
    <lineage>
        <taxon>Eukaryota</taxon>
        <taxon>Metazoa</taxon>
        <taxon>Ecdysozoa</taxon>
        <taxon>Nematoda</taxon>
        <taxon>Chromadorea</taxon>
        <taxon>Rhabditida</taxon>
        <taxon>Spirurina</taxon>
        <taxon>Ascaridomorpha</taxon>
        <taxon>Ascaridoidea</taxon>
        <taxon>Ascarididae</taxon>
        <taxon>Ascaris</taxon>
    </lineage>
</organism>
<comment type="similarity">
    <text evidence="3">Belongs to the OST4 family.</text>
</comment>
<dbReference type="GO" id="GO:0008250">
    <property type="term" value="C:oligosaccharyltransferase complex"/>
    <property type="evidence" value="ECO:0007669"/>
    <property type="project" value="TreeGrafter"/>
</dbReference>
<keyword evidence="10 11" id="KW-0472">Membrane</keyword>
<name>A0A0M3HSE8_ASCLU</name>
<accession>A0A0M3HSE8</accession>
<comment type="function">
    <text evidence="1">Subunit of the oligosaccharyl transferase (OST) complex that catalyzes the initial transfer of a defined glycan (Glc(3)Man(9)GlcNAc(2) in eukaryotes) from the lipid carrier dolichol-pyrophosphate to an asparagine residue within an Asn-X-Ser/Thr consensus motif in nascent polypeptide chains, the first step in protein N-glycosylation. N-glycosylation occurs cotranslationally and the complex associates with the Sec61 complex at the channel-forming translocon complex that mediates protein translocation across the endoplasmic reticulum (ER). All subunits are required for a maximal enzyme activity.</text>
</comment>
<evidence type="ECO:0000256" key="1">
    <source>
        <dbReference type="ARBA" id="ARBA00002791"/>
    </source>
</evidence>
<dbReference type="InterPro" id="IPR051307">
    <property type="entry name" value="OST4"/>
</dbReference>
<dbReference type="InterPro" id="IPR018943">
    <property type="entry name" value="Oligosaccaryltransferase"/>
</dbReference>
<dbReference type="Pfam" id="PF10215">
    <property type="entry name" value="Ost4"/>
    <property type="match status" value="1"/>
</dbReference>
<evidence type="ECO:0000256" key="3">
    <source>
        <dbReference type="ARBA" id="ARBA00007685"/>
    </source>
</evidence>
<dbReference type="AlphaFoldDB" id="A0A0M3HSE8"/>
<evidence type="ECO:0000256" key="6">
    <source>
        <dbReference type="ARBA" id="ARBA00022692"/>
    </source>
</evidence>
<keyword evidence="9 11" id="KW-1133">Transmembrane helix</keyword>
<dbReference type="SUPFAM" id="SSF103464">
    <property type="entry name" value="Oligosaccharyltransferase subunit ost4p"/>
    <property type="match status" value="1"/>
</dbReference>
<evidence type="ECO:0000256" key="4">
    <source>
        <dbReference type="ARBA" id="ARBA00011157"/>
    </source>
</evidence>
<keyword evidence="12" id="KW-1185">Reference proteome</keyword>
<evidence type="ECO:0000256" key="2">
    <source>
        <dbReference type="ARBA" id="ARBA00004643"/>
    </source>
</evidence>
<keyword evidence="8" id="KW-0735">Signal-anchor</keyword>
<evidence type="ECO:0000313" key="12">
    <source>
        <dbReference type="Proteomes" id="UP000036681"/>
    </source>
</evidence>
<evidence type="ECO:0000256" key="7">
    <source>
        <dbReference type="ARBA" id="ARBA00022824"/>
    </source>
</evidence>
<proteinExistence type="inferred from homology"/>
<protein>
    <recommendedName>
        <fullName evidence="5">Dolichyl-diphosphooligosaccharide--protein glycosyltransferase subunit 4</fullName>
    </recommendedName>
</protein>
<keyword evidence="6 11" id="KW-0812">Transmembrane</keyword>
<evidence type="ECO:0000313" key="13">
    <source>
        <dbReference type="WBParaSite" id="ALUE_0000538001-mRNA-1"/>
    </source>
</evidence>
<feature type="transmembrane region" description="Helical" evidence="11">
    <location>
        <begin position="91"/>
        <end position="113"/>
    </location>
</feature>
<reference evidence="13" key="1">
    <citation type="submission" date="2017-02" db="UniProtKB">
        <authorList>
            <consortium name="WormBaseParasite"/>
        </authorList>
    </citation>
    <scope>IDENTIFICATION</scope>
</reference>
<dbReference type="Proteomes" id="UP000036681">
    <property type="component" value="Unplaced"/>
</dbReference>
<evidence type="ECO:0000256" key="9">
    <source>
        <dbReference type="ARBA" id="ARBA00022989"/>
    </source>
</evidence>
<comment type="subunit">
    <text evidence="4">Component of the oligosaccharyltransferase (OST) complex.</text>
</comment>
<dbReference type="InterPro" id="IPR036330">
    <property type="entry name" value="Ost4p_sf"/>
</dbReference>
<evidence type="ECO:0000256" key="5">
    <source>
        <dbReference type="ARBA" id="ARBA00017662"/>
    </source>
</evidence>
<evidence type="ECO:0000256" key="10">
    <source>
        <dbReference type="ARBA" id="ARBA00023136"/>
    </source>
</evidence>
<evidence type="ECO:0000256" key="8">
    <source>
        <dbReference type="ARBA" id="ARBA00022968"/>
    </source>
</evidence>
<keyword evidence="7" id="KW-0256">Endoplasmic reticulum</keyword>
<dbReference type="WBParaSite" id="ALUE_0000538001-mRNA-1">
    <property type="protein sequence ID" value="ALUE_0000538001-mRNA-1"/>
    <property type="gene ID" value="ALUE_0000538001"/>
</dbReference>
<comment type="subcellular location">
    <subcellularLocation>
        <location evidence="2">Endoplasmic reticulum membrane</location>
        <topology evidence="2">Single-pass type III membrane protein</topology>
    </subcellularLocation>
</comment>
<evidence type="ECO:0000256" key="11">
    <source>
        <dbReference type="SAM" id="Phobius"/>
    </source>
</evidence>
<dbReference type="PANTHER" id="PTHR48164:SF1">
    <property type="entry name" value="DOLICHYL-DIPHOSPHOOLIGOSACCHARIDE--PROTEIN GLYCOSYLTRANSFERASE SUBUNIT 4"/>
    <property type="match status" value="1"/>
</dbReference>
<dbReference type="GO" id="GO:0018279">
    <property type="term" value="P:protein N-linked glycosylation via asparagine"/>
    <property type="evidence" value="ECO:0007669"/>
    <property type="project" value="TreeGrafter"/>
</dbReference>
<dbReference type="PANTHER" id="PTHR48164">
    <property type="entry name" value="DOLICHYL-DIPHOSPHOOLIGOSACCHARIDE--PROTEIN GLYCOSYLTRANSFERASE SUBUNIT 4"/>
    <property type="match status" value="1"/>
</dbReference>